<evidence type="ECO:0000256" key="1">
    <source>
        <dbReference type="ARBA" id="ARBA00004167"/>
    </source>
</evidence>
<evidence type="ECO:0000256" key="4">
    <source>
        <dbReference type="ARBA" id="ARBA00023136"/>
    </source>
</evidence>
<keyword evidence="2" id="KW-0812">Transmembrane</keyword>
<dbReference type="Proteomes" id="UP000648075">
    <property type="component" value="Unassembled WGS sequence"/>
</dbReference>
<dbReference type="InterPro" id="IPR006260">
    <property type="entry name" value="TonB/TolA_C"/>
</dbReference>
<keyword evidence="3" id="KW-1133">Transmembrane helix</keyword>
<organism evidence="7 8">
    <name type="scientific">Novosphingobium colocasiae</name>
    <dbReference type="NCBI Taxonomy" id="1256513"/>
    <lineage>
        <taxon>Bacteria</taxon>
        <taxon>Pseudomonadati</taxon>
        <taxon>Pseudomonadota</taxon>
        <taxon>Alphaproteobacteria</taxon>
        <taxon>Sphingomonadales</taxon>
        <taxon>Sphingomonadaceae</taxon>
        <taxon>Novosphingobium</taxon>
    </lineage>
</organism>
<dbReference type="GO" id="GO:0055085">
    <property type="term" value="P:transmembrane transport"/>
    <property type="evidence" value="ECO:0007669"/>
    <property type="project" value="InterPro"/>
</dbReference>
<reference evidence="7" key="2">
    <citation type="submission" date="2020-09" db="EMBL/GenBank/DDBJ databases">
        <authorList>
            <person name="Sun Q."/>
            <person name="Kim S."/>
        </authorList>
    </citation>
    <scope>NUCLEOTIDE SEQUENCE</scope>
    <source>
        <strain evidence="7">KCTC 32255</strain>
    </source>
</reference>
<dbReference type="GO" id="GO:0016020">
    <property type="term" value="C:membrane"/>
    <property type="evidence" value="ECO:0007669"/>
    <property type="project" value="UniProtKB-SubCell"/>
</dbReference>
<feature type="region of interest" description="Disordered" evidence="5">
    <location>
        <begin position="106"/>
        <end position="148"/>
    </location>
</feature>
<dbReference type="NCBIfam" id="TIGR01352">
    <property type="entry name" value="tonB_Cterm"/>
    <property type="match status" value="1"/>
</dbReference>
<evidence type="ECO:0000259" key="6">
    <source>
        <dbReference type="Pfam" id="PF03544"/>
    </source>
</evidence>
<accession>A0A918UD03</accession>
<dbReference type="Pfam" id="PF03544">
    <property type="entry name" value="TonB_C"/>
    <property type="match status" value="1"/>
</dbReference>
<reference evidence="7" key="1">
    <citation type="journal article" date="2014" name="Int. J. Syst. Evol. Microbiol.">
        <title>Complete genome sequence of Corynebacterium casei LMG S-19264T (=DSM 44701T), isolated from a smear-ripened cheese.</title>
        <authorList>
            <consortium name="US DOE Joint Genome Institute (JGI-PGF)"/>
            <person name="Walter F."/>
            <person name="Albersmeier A."/>
            <person name="Kalinowski J."/>
            <person name="Ruckert C."/>
        </authorList>
    </citation>
    <scope>NUCLEOTIDE SEQUENCE</scope>
    <source>
        <strain evidence="7">KCTC 32255</strain>
    </source>
</reference>
<evidence type="ECO:0000313" key="8">
    <source>
        <dbReference type="Proteomes" id="UP000648075"/>
    </source>
</evidence>
<evidence type="ECO:0000256" key="3">
    <source>
        <dbReference type="ARBA" id="ARBA00022989"/>
    </source>
</evidence>
<dbReference type="Gene3D" id="3.30.1150.10">
    <property type="match status" value="1"/>
</dbReference>
<name>A0A918UD03_9SPHN</name>
<sequence length="247" mass="25016">MSIMTPAENRRRAGAALASALTVGSVVAALIAGLGARFVPLANHPLQSVVTVSPAPPQPAPTPTPVARANPKPPHQGGGGKPRVTTPQLEAPPASAVVLSVPVPATPAQGRAGTAQSGGDGGSGSGSGGGSGSGSGNGYGSGSGYRLPAVLPRQTHGKLHFTDLPPDLRKRRQGDVLTLRYRIGVDGTVSGCTILSSSGDPALDAQTCALISERFRFRPARDVQGNAVAFTMTEIHGWDDASEPDER</sequence>
<dbReference type="EMBL" id="BMZA01000001">
    <property type="protein sequence ID" value="GGY94165.1"/>
    <property type="molecule type" value="Genomic_DNA"/>
</dbReference>
<proteinExistence type="predicted"/>
<evidence type="ECO:0000256" key="5">
    <source>
        <dbReference type="SAM" id="MobiDB-lite"/>
    </source>
</evidence>
<gene>
    <name evidence="7" type="ORF">GCM10011614_06470</name>
</gene>
<feature type="region of interest" description="Disordered" evidence="5">
    <location>
        <begin position="52"/>
        <end position="94"/>
    </location>
</feature>
<dbReference type="SUPFAM" id="SSF74653">
    <property type="entry name" value="TolA/TonB C-terminal domain"/>
    <property type="match status" value="1"/>
</dbReference>
<feature type="compositionally biased region" description="Gly residues" evidence="5">
    <location>
        <begin position="116"/>
        <end position="143"/>
    </location>
</feature>
<evidence type="ECO:0000313" key="7">
    <source>
        <dbReference type="EMBL" id="GGY94165.1"/>
    </source>
</evidence>
<protein>
    <recommendedName>
        <fullName evidence="6">TonB C-terminal domain-containing protein</fullName>
    </recommendedName>
</protein>
<dbReference type="InterPro" id="IPR037682">
    <property type="entry name" value="TonB_C"/>
</dbReference>
<comment type="subcellular location">
    <subcellularLocation>
        <location evidence="1">Membrane</location>
        <topology evidence="1">Single-pass membrane protein</topology>
    </subcellularLocation>
</comment>
<evidence type="ECO:0000256" key="2">
    <source>
        <dbReference type="ARBA" id="ARBA00022692"/>
    </source>
</evidence>
<keyword evidence="8" id="KW-1185">Reference proteome</keyword>
<keyword evidence="4" id="KW-0472">Membrane</keyword>
<feature type="domain" description="TonB C-terminal" evidence="6">
    <location>
        <begin position="165"/>
        <end position="232"/>
    </location>
</feature>
<dbReference type="AlphaFoldDB" id="A0A918UD03"/>
<comment type="caution">
    <text evidence="7">The sequence shown here is derived from an EMBL/GenBank/DDBJ whole genome shotgun (WGS) entry which is preliminary data.</text>
</comment>
<feature type="compositionally biased region" description="Pro residues" evidence="5">
    <location>
        <begin position="54"/>
        <end position="64"/>
    </location>
</feature>